<dbReference type="EMBL" id="RCHI01000004">
    <property type="protein sequence ID" value="RLL71378.1"/>
    <property type="molecule type" value="Genomic_DNA"/>
</dbReference>
<evidence type="ECO:0000256" key="7">
    <source>
        <dbReference type="ARBA" id="ARBA00022723"/>
    </source>
</evidence>
<feature type="transmembrane region" description="Helical" evidence="13">
    <location>
        <begin position="99"/>
        <end position="120"/>
    </location>
</feature>
<dbReference type="GO" id="GO:0046872">
    <property type="term" value="F:metal ion binding"/>
    <property type="evidence" value="ECO:0007669"/>
    <property type="project" value="UniProtKB-KW"/>
</dbReference>
<evidence type="ECO:0000256" key="11">
    <source>
        <dbReference type="ARBA" id="ARBA00023136"/>
    </source>
</evidence>
<dbReference type="InterPro" id="IPR011577">
    <property type="entry name" value="Cyt_b561_bac/Ni-Hgenase"/>
</dbReference>
<comment type="cofactor">
    <cofactor evidence="1">
        <name>heme b</name>
        <dbReference type="ChEBI" id="CHEBI:60344"/>
    </cofactor>
</comment>
<evidence type="ECO:0000256" key="3">
    <source>
        <dbReference type="ARBA" id="ARBA00022448"/>
    </source>
</evidence>
<evidence type="ECO:0000256" key="12">
    <source>
        <dbReference type="ARBA" id="ARBA00037975"/>
    </source>
</evidence>
<sequence>MAGGQADRRERLKTRQIALQLRLQGAVKPVLRACRSECCVAALRCRKPEVIMPAPQGYSRLHIALHWLTAVLIIPQFLLNDAVGEAFDAGLEGEQITASILAPLHVATGISILVLVLWRIALRFKNGVPAAPANEPAIQKLVAAATHLGLYLVLILTVAAGAVAWFGGVEDAGDLHGALTTVLLVLIGLHIVGALYQQFFAKTNIIDRMRTARL</sequence>
<evidence type="ECO:0000313" key="15">
    <source>
        <dbReference type="EMBL" id="RLL71378.1"/>
    </source>
</evidence>
<keyword evidence="7" id="KW-0479">Metal-binding</keyword>
<keyword evidence="6 13" id="KW-0812">Transmembrane</keyword>
<feature type="transmembrane region" description="Helical" evidence="13">
    <location>
        <begin position="178"/>
        <end position="200"/>
    </location>
</feature>
<keyword evidence="9 13" id="KW-1133">Transmembrane helix</keyword>
<evidence type="ECO:0000256" key="2">
    <source>
        <dbReference type="ARBA" id="ARBA00004651"/>
    </source>
</evidence>
<dbReference type="PANTHER" id="PTHR30529:SF1">
    <property type="entry name" value="CYTOCHROME B561 HOMOLOG 2"/>
    <property type="match status" value="1"/>
</dbReference>
<evidence type="ECO:0000256" key="13">
    <source>
        <dbReference type="SAM" id="Phobius"/>
    </source>
</evidence>
<proteinExistence type="inferred from homology"/>
<dbReference type="GO" id="GO:0022904">
    <property type="term" value="P:respiratory electron transport chain"/>
    <property type="evidence" value="ECO:0007669"/>
    <property type="project" value="InterPro"/>
</dbReference>
<evidence type="ECO:0000256" key="4">
    <source>
        <dbReference type="ARBA" id="ARBA00022475"/>
    </source>
</evidence>
<evidence type="ECO:0000256" key="6">
    <source>
        <dbReference type="ARBA" id="ARBA00022692"/>
    </source>
</evidence>
<feature type="domain" description="Cytochrome b561 bacterial/Ni-hydrogenase" evidence="14">
    <location>
        <begin position="58"/>
        <end position="211"/>
    </location>
</feature>
<evidence type="ECO:0000256" key="1">
    <source>
        <dbReference type="ARBA" id="ARBA00001970"/>
    </source>
</evidence>
<keyword evidence="11 13" id="KW-0472">Membrane</keyword>
<dbReference type="GO" id="GO:0020037">
    <property type="term" value="F:heme binding"/>
    <property type="evidence" value="ECO:0007669"/>
    <property type="project" value="TreeGrafter"/>
</dbReference>
<evidence type="ECO:0000256" key="9">
    <source>
        <dbReference type="ARBA" id="ARBA00022989"/>
    </source>
</evidence>
<dbReference type="Pfam" id="PF01292">
    <property type="entry name" value="Ni_hydr_CYTB"/>
    <property type="match status" value="1"/>
</dbReference>
<keyword evidence="10" id="KW-0408">Iron</keyword>
<dbReference type="InterPro" id="IPR052168">
    <property type="entry name" value="Cytochrome_b561_oxidase"/>
</dbReference>
<accession>A0A421BSW2</accession>
<comment type="caution">
    <text evidence="15">The sequence shown here is derived from an EMBL/GenBank/DDBJ whole genome shotgun (WGS) entry which is preliminary data.</text>
</comment>
<evidence type="ECO:0000256" key="8">
    <source>
        <dbReference type="ARBA" id="ARBA00022982"/>
    </source>
</evidence>
<protein>
    <submittedName>
        <fullName evidence="15">Cytochrome b</fullName>
    </submittedName>
</protein>
<gene>
    <name evidence="15" type="ORF">DYS74_05730</name>
</gene>
<feature type="transmembrane region" description="Helical" evidence="13">
    <location>
        <begin position="141"/>
        <end position="166"/>
    </location>
</feature>
<evidence type="ECO:0000259" key="14">
    <source>
        <dbReference type="Pfam" id="PF01292"/>
    </source>
</evidence>
<keyword evidence="4" id="KW-1003">Cell membrane</keyword>
<evidence type="ECO:0000256" key="5">
    <source>
        <dbReference type="ARBA" id="ARBA00022617"/>
    </source>
</evidence>
<keyword evidence="16" id="KW-1185">Reference proteome</keyword>
<organism evidence="15 16">
    <name type="scientific">Paenirhodobacter hankyongi</name>
    <dbReference type="NCBI Taxonomy" id="2294033"/>
    <lineage>
        <taxon>Bacteria</taxon>
        <taxon>Pseudomonadati</taxon>
        <taxon>Pseudomonadota</taxon>
        <taxon>Alphaproteobacteria</taxon>
        <taxon>Rhodobacterales</taxon>
        <taxon>Rhodobacter group</taxon>
        <taxon>Paenirhodobacter</taxon>
    </lineage>
</organism>
<reference evidence="15 16" key="1">
    <citation type="submission" date="2018-10" db="EMBL/GenBank/DDBJ databases">
        <title>Rhodobacter sp . BO-81.</title>
        <authorList>
            <person name="Im W.T."/>
        </authorList>
    </citation>
    <scope>NUCLEOTIDE SEQUENCE [LARGE SCALE GENOMIC DNA]</scope>
    <source>
        <strain evidence="15 16">BO-81</strain>
    </source>
</reference>
<comment type="similarity">
    <text evidence="12">Belongs to the cytochrome b561 family.</text>
</comment>
<comment type="subcellular location">
    <subcellularLocation>
        <location evidence="2">Cell membrane</location>
        <topology evidence="2">Multi-pass membrane protein</topology>
    </subcellularLocation>
</comment>
<dbReference type="SUPFAM" id="SSF81342">
    <property type="entry name" value="Transmembrane di-heme cytochromes"/>
    <property type="match status" value="1"/>
</dbReference>
<evidence type="ECO:0000256" key="10">
    <source>
        <dbReference type="ARBA" id="ARBA00023004"/>
    </source>
</evidence>
<evidence type="ECO:0000313" key="16">
    <source>
        <dbReference type="Proteomes" id="UP000279673"/>
    </source>
</evidence>
<feature type="transmembrane region" description="Helical" evidence="13">
    <location>
        <begin position="61"/>
        <end position="79"/>
    </location>
</feature>
<dbReference type="PANTHER" id="PTHR30529">
    <property type="entry name" value="CYTOCHROME B561"/>
    <property type="match status" value="1"/>
</dbReference>
<dbReference type="GO" id="GO:0009055">
    <property type="term" value="F:electron transfer activity"/>
    <property type="evidence" value="ECO:0007669"/>
    <property type="project" value="InterPro"/>
</dbReference>
<name>A0A421BSW2_9RHOB</name>
<dbReference type="GO" id="GO:0005886">
    <property type="term" value="C:plasma membrane"/>
    <property type="evidence" value="ECO:0007669"/>
    <property type="project" value="UniProtKB-SubCell"/>
</dbReference>
<dbReference type="AlphaFoldDB" id="A0A421BSW2"/>
<dbReference type="Proteomes" id="UP000279673">
    <property type="component" value="Unassembled WGS sequence"/>
</dbReference>
<keyword evidence="3" id="KW-0813">Transport</keyword>
<keyword evidence="8" id="KW-0249">Electron transport</keyword>
<keyword evidence="5" id="KW-0349">Heme</keyword>
<dbReference type="InterPro" id="IPR016174">
    <property type="entry name" value="Di-haem_cyt_TM"/>
</dbReference>